<dbReference type="PANTHER" id="PTHR42085:SF1">
    <property type="entry name" value="F-BOX DOMAIN-CONTAINING PROTEIN"/>
    <property type="match status" value="1"/>
</dbReference>
<dbReference type="Proteomes" id="UP000433883">
    <property type="component" value="Unassembled WGS sequence"/>
</dbReference>
<comment type="caution">
    <text evidence="2">The sequence shown here is derived from an EMBL/GenBank/DDBJ whole genome shotgun (WGS) entry which is preliminary data.</text>
</comment>
<proteinExistence type="predicted"/>
<name>A0A8H3U7A4_VENIN</name>
<gene>
    <name evidence="2" type="ORF">BLS_008194</name>
    <name evidence="4" type="ORF">EG327_004639</name>
    <name evidence="3" type="ORF">EG328_008075</name>
</gene>
<dbReference type="PANTHER" id="PTHR42085">
    <property type="entry name" value="F-BOX DOMAIN-CONTAINING PROTEIN"/>
    <property type="match status" value="1"/>
</dbReference>
<reference evidence="2 5" key="1">
    <citation type="submission" date="2019-11" db="EMBL/GenBank/DDBJ databases">
        <title>Venturia inaequalis Genome Resource.</title>
        <authorList>
            <person name="Lichtner F.J."/>
        </authorList>
    </citation>
    <scope>NUCLEOTIDE SEQUENCE [LARGE SCALE GENOMIC DNA]</scope>
    <source>
        <strain evidence="3 6">120213</strain>
        <strain evidence="2">Bline_iso_100314</strain>
        <strain evidence="4 7">DMI_063113</strain>
    </source>
</reference>
<dbReference type="Proteomes" id="UP000447873">
    <property type="component" value="Unassembled WGS sequence"/>
</dbReference>
<protein>
    <submittedName>
        <fullName evidence="2">Uncharacterized protein</fullName>
    </submittedName>
</protein>
<evidence type="ECO:0000313" key="6">
    <source>
        <dbReference type="Proteomes" id="UP000447873"/>
    </source>
</evidence>
<accession>A0A8H3U7A4</accession>
<evidence type="ECO:0000313" key="2">
    <source>
        <dbReference type="EMBL" id="KAE9964625.1"/>
    </source>
</evidence>
<evidence type="ECO:0000313" key="7">
    <source>
        <dbReference type="Proteomes" id="UP000490939"/>
    </source>
</evidence>
<evidence type="ECO:0000313" key="4">
    <source>
        <dbReference type="EMBL" id="KAE9985595.1"/>
    </source>
</evidence>
<dbReference type="AlphaFoldDB" id="A0A8H3U7A4"/>
<evidence type="ECO:0000313" key="3">
    <source>
        <dbReference type="EMBL" id="KAE9967629.1"/>
    </source>
</evidence>
<dbReference type="EMBL" id="WNWS01000446">
    <property type="protein sequence ID" value="KAE9967629.1"/>
    <property type="molecule type" value="Genomic_DNA"/>
</dbReference>
<evidence type="ECO:0000313" key="5">
    <source>
        <dbReference type="Proteomes" id="UP000433883"/>
    </source>
</evidence>
<sequence length="351" mass="38923">MAKHKPFSKSKRSFSGTTGMEANHPPEAIPQKESLLTDLLNKAKKNRRNFIPSFTSSSAKNPSSKTKPPLLFALPPELRQQIYTYVFTSNGLSDLRQHLMHGRFCLSRKNYTSYLGLRILLVSKQFYADALPIAYAQSIFYTSYRSTCENGTTSLFAAWNPDVRKHVKNLAMWSDPFSWGRTMGAIEGAGMKLRCLTLCDGNINNYMRDEGVNVCVAEWLLDIAKGMETLRELMFFLAKINAVFKGAADLRRAAGQVIAADLMASGEEMGGEGEDGEKDLEIVPFDPKTHSATIQVAVKGERNRKVTLTIATTTEAEEAGLLKERGAWDDGKSKGCFKFQASSDGQYNDIG</sequence>
<dbReference type="Proteomes" id="UP000490939">
    <property type="component" value="Unassembled WGS sequence"/>
</dbReference>
<evidence type="ECO:0000256" key="1">
    <source>
        <dbReference type="SAM" id="MobiDB-lite"/>
    </source>
</evidence>
<dbReference type="EMBL" id="WNWR01000274">
    <property type="protein sequence ID" value="KAE9985595.1"/>
    <property type="molecule type" value="Genomic_DNA"/>
</dbReference>
<keyword evidence="7" id="KW-1185">Reference proteome</keyword>
<feature type="region of interest" description="Disordered" evidence="1">
    <location>
        <begin position="1"/>
        <end position="34"/>
    </location>
</feature>
<dbReference type="InterPro" id="IPR038883">
    <property type="entry name" value="AN11006-like"/>
</dbReference>
<dbReference type="EMBL" id="WNWQ01000683">
    <property type="protein sequence ID" value="KAE9964625.1"/>
    <property type="molecule type" value="Genomic_DNA"/>
</dbReference>
<organism evidence="2 5">
    <name type="scientific">Venturia inaequalis</name>
    <name type="common">Apple scab fungus</name>
    <dbReference type="NCBI Taxonomy" id="5025"/>
    <lineage>
        <taxon>Eukaryota</taxon>
        <taxon>Fungi</taxon>
        <taxon>Dikarya</taxon>
        <taxon>Ascomycota</taxon>
        <taxon>Pezizomycotina</taxon>
        <taxon>Dothideomycetes</taxon>
        <taxon>Pleosporomycetidae</taxon>
        <taxon>Venturiales</taxon>
        <taxon>Venturiaceae</taxon>
        <taxon>Venturia</taxon>
    </lineage>
</organism>
<feature type="compositionally biased region" description="Basic residues" evidence="1">
    <location>
        <begin position="1"/>
        <end position="12"/>
    </location>
</feature>